<dbReference type="OrthoDB" id="8636499at2759"/>
<dbReference type="PANTHER" id="PTHR24376">
    <property type="entry name" value="ZINC FINGER PROTEIN"/>
    <property type="match status" value="1"/>
</dbReference>
<dbReference type="Gene3D" id="3.30.160.60">
    <property type="entry name" value="Classic Zinc Finger"/>
    <property type="match status" value="1"/>
</dbReference>
<evidence type="ECO:0000256" key="7">
    <source>
        <dbReference type="PROSITE-ProRule" id="PRU00042"/>
    </source>
</evidence>
<evidence type="ECO:0000259" key="8">
    <source>
        <dbReference type="PROSITE" id="PS50157"/>
    </source>
</evidence>
<evidence type="ECO:0000313" key="9">
    <source>
        <dbReference type="EMBL" id="KAJ8332833.1"/>
    </source>
</evidence>
<evidence type="ECO:0000256" key="5">
    <source>
        <dbReference type="ARBA" id="ARBA00022833"/>
    </source>
</evidence>
<evidence type="ECO:0000313" key="10">
    <source>
        <dbReference type="Proteomes" id="UP001152622"/>
    </source>
</evidence>
<dbReference type="GO" id="GO:0001228">
    <property type="term" value="F:DNA-binding transcription activator activity, RNA polymerase II-specific"/>
    <property type="evidence" value="ECO:0007669"/>
    <property type="project" value="TreeGrafter"/>
</dbReference>
<dbReference type="Proteomes" id="UP001152622">
    <property type="component" value="Chromosome 24"/>
</dbReference>
<keyword evidence="2" id="KW-0479">Metal-binding</keyword>
<keyword evidence="3" id="KW-0677">Repeat</keyword>
<dbReference type="GO" id="GO:0000978">
    <property type="term" value="F:RNA polymerase II cis-regulatory region sequence-specific DNA binding"/>
    <property type="evidence" value="ECO:0007669"/>
    <property type="project" value="TreeGrafter"/>
</dbReference>
<name>A0A9Q1I8W9_SYNKA</name>
<sequence length="445" mass="50830">MDIQKYQGAANFPGSSSKQCSFDELMKSHHKTTTTYPVTLNPLFCFGCKRTFSDRVSLEEHACTNVSYICSCGMVFSQYLEMKGHELEHGDGDLSRLVLNWKPMRQLKPDKVLKTFDSFVKTKLVNLPSRANPTTKHVNMIMASPTINPTLNAASLEPVRPRGATVNLRRRFLPVVRVRSRQAFERGKKFRCGACRLSFHRMDQLVEHHQFHTKVGVYGCLRCGLLLVSQVSLPTHHQCGTFFATPKTRYTVGKVLPWKLVQQEGKTFFRCPWCPVAYQQEIQLRKHEMLCRFGKYRTVNGLWEKKMLRCGVCQGDFTSAKTLQEHRCPGNPDWVPGKAIVNKARNNTGVPKDTRERANQYLVPQRHQEEEVTFRFLSSRNLKTYTQQPPDNGANHRIIGEPLRLKGLEMTPISKPVIVEKGEVEIDEDCYVVESASTKASQPRP</sequence>
<dbReference type="PROSITE" id="PS50157">
    <property type="entry name" value="ZINC_FINGER_C2H2_2"/>
    <property type="match status" value="1"/>
</dbReference>
<dbReference type="PANTHER" id="PTHR24376:SF235">
    <property type="entry name" value="C2H2-TYPE DOMAIN-CONTAINING PROTEIN"/>
    <property type="match status" value="1"/>
</dbReference>
<organism evidence="9 10">
    <name type="scientific">Synaphobranchus kaupii</name>
    <name type="common">Kaup's arrowtooth eel</name>
    <dbReference type="NCBI Taxonomy" id="118154"/>
    <lineage>
        <taxon>Eukaryota</taxon>
        <taxon>Metazoa</taxon>
        <taxon>Chordata</taxon>
        <taxon>Craniata</taxon>
        <taxon>Vertebrata</taxon>
        <taxon>Euteleostomi</taxon>
        <taxon>Actinopterygii</taxon>
        <taxon>Neopterygii</taxon>
        <taxon>Teleostei</taxon>
        <taxon>Anguilliformes</taxon>
        <taxon>Synaphobranchidae</taxon>
        <taxon>Synaphobranchus</taxon>
    </lineage>
</organism>
<evidence type="ECO:0000256" key="3">
    <source>
        <dbReference type="ARBA" id="ARBA00022737"/>
    </source>
</evidence>
<dbReference type="AlphaFoldDB" id="A0A9Q1I8W9"/>
<dbReference type="InterPro" id="IPR013087">
    <property type="entry name" value="Znf_C2H2_type"/>
</dbReference>
<evidence type="ECO:0000256" key="4">
    <source>
        <dbReference type="ARBA" id="ARBA00022771"/>
    </source>
</evidence>
<dbReference type="EMBL" id="JAINUF010000024">
    <property type="protein sequence ID" value="KAJ8332833.1"/>
    <property type="molecule type" value="Genomic_DNA"/>
</dbReference>
<keyword evidence="6" id="KW-0539">Nucleus</keyword>
<accession>A0A9Q1I8W9</accession>
<dbReference type="PROSITE" id="PS00028">
    <property type="entry name" value="ZINC_FINGER_C2H2_1"/>
    <property type="match status" value="1"/>
</dbReference>
<evidence type="ECO:0000256" key="6">
    <source>
        <dbReference type="ARBA" id="ARBA00023242"/>
    </source>
</evidence>
<dbReference type="GO" id="GO:0008270">
    <property type="term" value="F:zinc ion binding"/>
    <property type="evidence" value="ECO:0007669"/>
    <property type="project" value="UniProtKB-KW"/>
</dbReference>
<dbReference type="GO" id="GO:0005634">
    <property type="term" value="C:nucleus"/>
    <property type="evidence" value="ECO:0007669"/>
    <property type="project" value="UniProtKB-SubCell"/>
</dbReference>
<feature type="domain" description="C2H2-type" evidence="8">
    <location>
        <begin position="190"/>
        <end position="213"/>
    </location>
</feature>
<protein>
    <recommendedName>
        <fullName evidence="8">C2H2-type domain-containing protein</fullName>
    </recommendedName>
</protein>
<dbReference type="InterPro" id="IPR036236">
    <property type="entry name" value="Znf_C2H2_sf"/>
</dbReference>
<evidence type="ECO:0000256" key="2">
    <source>
        <dbReference type="ARBA" id="ARBA00022723"/>
    </source>
</evidence>
<proteinExistence type="predicted"/>
<comment type="subcellular location">
    <subcellularLocation>
        <location evidence="1">Nucleus</location>
    </subcellularLocation>
</comment>
<gene>
    <name evidence="9" type="ORF">SKAU_G00417290</name>
</gene>
<reference evidence="9" key="1">
    <citation type="journal article" date="2023" name="Science">
        <title>Genome structures resolve the early diversification of teleost fishes.</title>
        <authorList>
            <person name="Parey E."/>
            <person name="Louis A."/>
            <person name="Montfort J."/>
            <person name="Bouchez O."/>
            <person name="Roques C."/>
            <person name="Iampietro C."/>
            <person name="Lluch J."/>
            <person name="Castinel A."/>
            <person name="Donnadieu C."/>
            <person name="Desvignes T."/>
            <person name="Floi Bucao C."/>
            <person name="Jouanno E."/>
            <person name="Wen M."/>
            <person name="Mejri S."/>
            <person name="Dirks R."/>
            <person name="Jansen H."/>
            <person name="Henkel C."/>
            <person name="Chen W.J."/>
            <person name="Zahm M."/>
            <person name="Cabau C."/>
            <person name="Klopp C."/>
            <person name="Thompson A.W."/>
            <person name="Robinson-Rechavi M."/>
            <person name="Braasch I."/>
            <person name="Lecointre G."/>
            <person name="Bobe J."/>
            <person name="Postlethwait J.H."/>
            <person name="Berthelot C."/>
            <person name="Roest Crollius H."/>
            <person name="Guiguen Y."/>
        </authorList>
    </citation>
    <scope>NUCLEOTIDE SEQUENCE</scope>
    <source>
        <strain evidence="9">WJC10195</strain>
    </source>
</reference>
<comment type="caution">
    <text evidence="9">The sequence shown here is derived from an EMBL/GenBank/DDBJ whole genome shotgun (WGS) entry which is preliminary data.</text>
</comment>
<keyword evidence="4 7" id="KW-0863">Zinc-finger</keyword>
<evidence type="ECO:0000256" key="1">
    <source>
        <dbReference type="ARBA" id="ARBA00004123"/>
    </source>
</evidence>
<keyword evidence="10" id="KW-1185">Reference proteome</keyword>
<dbReference type="SMART" id="SM00355">
    <property type="entry name" value="ZnF_C2H2"/>
    <property type="match status" value="5"/>
</dbReference>
<keyword evidence="5" id="KW-0862">Zinc</keyword>
<dbReference type="SUPFAM" id="SSF57667">
    <property type="entry name" value="beta-beta-alpha zinc fingers"/>
    <property type="match status" value="1"/>
</dbReference>